<dbReference type="EMBL" id="JAJUOL010000019">
    <property type="protein sequence ID" value="MCH3852341.1"/>
    <property type="molecule type" value="Genomic_DNA"/>
</dbReference>
<gene>
    <name evidence="1" type="ORF">LZC39_09580</name>
</gene>
<accession>A0AAW5EBG9</accession>
<sequence length="1156" mass="136904">MKIKNFTLIASNHNLEIELKNLTKNANKIIFICSDFDGYKEAKNSLYKTLHTIEDNFKIDNTKTFKIIHLNQANKDEITKEQKFSSDKNLSSIKKIIFNNLKFLNNAINQNENKTLNKIIDENNVENIENFLKEIQKELNILLKNIKESNYFEQEIKPKIQLTLDTLFNTLLKNIIQSNDDEYKQIIRAIAKFFINILDSVTNLKKPVSLVKKNPYVFVVNTLFEAYNSSAEYQEYKEQKYYYDFAYPLLELITSKLYPIIALCNEEILSDVLIIDDKVLLDFSSYSNVPSISLYKNSFYKVILDEEFQGIFDNFLENNLKFENEKLDNTLLVNSSLNNFDTTLKKAINLNISKLNHFFYAEYPDLNSSMLVEMILDKKNTDQINTTKMGKNYLLITNPPQLNNAGLCEDLYQKKLGAIIKNRPKSLTKNEKLGLKEQFPSKRDYGSYFIERDVKKEDDYVLQLCPFVKLDGQIYQKYKGYFNFYNQTYSWVKLYLLEYINERLEYEKVKQDFAYIDSFFKLPKELEEISEKEKEKVKEYVELFNNYLDNINSRYDQTQSNLNSKPLMFKTYENVDFKKYSPLTVVLLTLTLYVLQKDLAFTQEYSLGYKLFQANIGNYQKIKIPNYFNEYISFIPDDIYFYDNDKKIYIFLSKELNKNKKEDEVIYLDELAKAMFENDFEEEDQTYVNFLKTLNESFDEEIEFEENIQTDKTLPSKKDLDKSIQDIMLDKELAKLSIDITFFNIIKQLFPFTEFFMSQPDFFKKMILFFIDSSLDKKYYGNKLFSSFKAHFFKELGIFYALSPKGRFIKINPKSKKSLNKLFLYQIGTNYYYFNQLEYASELKKSKSFSRLDKAKQIHLISKVKKQLAIDFSIKMSKDLSVDILKSLAGSFIDTLLPTNYERLKILYEKLMYEKFTYNYDFPLAVKKEEYITYPLLINSRFMSFDLSEFIFGSLLCTGGLNYYPSIACATTSSEAREFALKRLLSYIILDEKRSAFKEDKINEGKYILNDKEFFEKNNIELRNCNIYKLEHFQRKEEYKTQHPVIKQHPILAYNDAIQILYEYANGIYNTTQDEKGKFIEDRQKARRLMENLEAIGQHNLEVMYKGINEEYVKNKRKNEYDEEESDDTNKSQDYSNKFIGRLATTIIMEDGLYIG</sequence>
<evidence type="ECO:0000313" key="1">
    <source>
        <dbReference type="EMBL" id="MCH3852341.1"/>
    </source>
</evidence>
<evidence type="ECO:0000313" key="2">
    <source>
        <dbReference type="Proteomes" id="UP001199644"/>
    </source>
</evidence>
<protein>
    <submittedName>
        <fullName evidence="1">Uncharacterized protein</fullName>
    </submittedName>
</protein>
<comment type="caution">
    <text evidence="1">The sequence shown here is derived from an EMBL/GenBank/DDBJ whole genome shotgun (WGS) entry which is preliminary data.</text>
</comment>
<proteinExistence type="predicted"/>
<dbReference type="RefSeq" id="WP_233482356.1">
    <property type="nucleotide sequence ID" value="NZ_JAJUMH010000017.1"/>
</dbReference>
<name>A0AAW5EBG9_CAMJU</name>
<reference evidence="1" key="1">
    <citation type="submission" date="2021-12" db="EMBL/GenBank/DDBJ databases">
        <title>Prevalence of phenicol resistance gene fexA in Campylobacter isolated from poultry supply chain.</title>
        <authorList>
            <person name="Tang B."/>
            <person name="Zheng X."/>
            <person name="Lin J."/>
            <person name="Lin R."/>
            <person name="Yang H."/>
            <person name="Shen Z."/>
            <person name="Xia F."/>
        </authorList>
    </citation>
    <scope>NUCLEOTIDE SEQUENCE</scope>
    <source>
        <strain evidence="1">CJHN2011004</strain>
    </source>
</reference>
<dbReference type="Proteomes" id="UP001199644">
    <property type="component" value="Unassembled WGS sequence"/>
</dbReference>
<dbReference type="AlphaFoldDB" id="A0AAW5EBG9"/>
<organism evidence="1 2">
    <name type="scientific">Campylobacter jejuni</name>
    <dbReference type="NCBI Taxonomy" id="197"/>
    <lineage>
        <taxon>Bacteria</taxon>
        <taxon>Pseudomonadati</taxon>
        <taxon>Campylobacterota</taxon>
        <taxon>Epsilonproteobacteria</taxon>
        <taxon>Campylobacterales</taxon>
        <taxon>Campylobacteraceae</taxon>
        <taxon>Campylobacter</taxon>
    </lineage>
</organism>